<keyword evidence="3" id="KW-0808">Transferase</keyword>
<dbReference type="InterPro" id="IPR050194">
    <property type="entry name" value="Glycosyltransferase_grp1"/>
</dbReference>
<feature type="domain" description="Glycosyltransferase subfamily 4-like N-terminal" evidence="4">
    <location>
        <begin position="54"/>
        <end position="155"/>
    </location>
</feature>
<dbReference type="Gene3D" id="3.40.50.2000">
    <property type="entry name" value="Glycogen Phosphorylase B"/>
    <property type="match status" value="2"/>
</dbReference>
<evidence type="ECO:0000256" key="3">
    <source>
        <dbReference type="ARBA" id="ARBA00022679"/>
    </source>
</evidence>
<organism evidence="5 6">
    <name type="scientific">Promicromonospora umidemergens</name>
    <dbReference type="NCBI Taxonomy" id="629679"/>
    <lineage>
        <taxon>Bacteria</taxon>
        <taxon>Bacillati</taxon>
        <taxon>Actinomycetota</taxon>
        <taxon>Actinomycetes</taxon>
        <taxon>Micrococcales</taxon>
        <taxon>Promicromonosporaceae</taxon>
        <taxon>Promicromonospora</taxon>
    </lineage>
</organism>
<dbReference type="RefSeq" id="WP_253870517.1">
    <property type="nucleotide sequence ID" value="NZ_BAABHM010000007.1"/>
</dbReference>
<dbReference type="Pfam" id="PF13692">
    <property type="entry name" value="Glyco_trans_1_4"/>
    <property type="match status" value="1"/>
</dbReference>
<evidence type="ECO:0000313" key="6">
    <source>
        <dbReference type="Proteomes" id="UP001500843"/>
    </source>
</evidence>
<comment type="caution">
    <text evidence="5">The sequence shown here is derived from an EMBL/GenBank/DDBJ whole genome shotgun (WGS) entry which is preliminary data.</text>
</comment>
<reference evidence="6" key="1">
    <citation type="journal article" date="2019" name="Int. J. Syst. Evol. Microbiol.">
        <title>The Global Catalogue of Microorganisms (GCM) 10K type strain sequencing project: providing services to taxonomists for standard genome sequencing and annotation.</title>
        <authorList>
            <consortium name="The Broad Institute Genomics Platform"/>
            <consortium name="The Broad Institute Genome Sequencing Center for Infectious Disease"/>
            <person name="Wu L."/>
            <person name="Ma J."/>
        </authorList>
    </citation>
    <scope>NUCLEOTIDE SEQUENCE [LARGE SCALE GENOMIC DNA]</scope>
    <source>
        <strain evidence="6">JCM 17975</strain>
    </source>
</reference>
<proteinExistence type="predicted"/>
<dbReference type="PANTHER" id="PTHR45947">
    <property type="entry name" value="SULFOQUINOVOSYL TRANSFERASE SQD2"/>
    <property type="match status" value="1"/>
</dbReference>
<keyword evidence="6" id="KW-1185">Reference proteome</keyword>
<accession>A0ABP8WRU8</accession>
<dbReference type="PANTHER" id="PTHR45947:SF3">
    <property type="entry name" value="SULFOQUINOVOSYL TRANSFERASE SQD2"/>
    <property type="match status" value="1"/>
</dbReference>
<dbReference type="InterPro" id="IPR028098">
    <property type="entry name" value="Glyco_trans_4-like_N"/>
</dbReference>
<evidence type="ECO:0000259" key="4">
    <source>
        <dbReference type="Pfam" id="PF13579"/>
    </source>
</evidence>
<evidence type="ECO:0000256" key="2">
    <source>
        <dbReference type="ARBA" id="ARBA00022676"/>
    </source>
</evidence>
<gene>
    <name evidence="5" type="ORF">GCM10023198_12410</name>
</gene>
<dbReference type="SUPFAM" id="SSF53756">
    <property type="entry name" value="UDP-Glycosyltransferase/glycogen phosphorylase"/>
    <property type="match status" value="1"/>
</dbReference>
<dbReference type="EMBL" id="BAABHM010000007">
    <property type="protein sequence ID" value="GAA4694268.1"/>
    <property type="molecule type" value="Genomic_DNA"/>
</dbReference>
<name>A0ABP8WRU8_9MICO</name>
<dbReference type="Pfam" id="PF13579">
    <property type="entry name" value="Glyco_trans_4_4"/>
    <property type="match status" value="1"/>
</dbReference>
<dbReference type="Proteomes" id="UP001500843">
    <property type="component" value="Unassembled WGS sequence"/>
</dbReference>
<sequence>MQILHITDRYSGSVGRAIDRITELVPEAEHHLLSTGVESTQGHGVYRSMAGLPDGFVARVQTVQQVVDEMVPDVVHAHSSWAGMYTRVRRLPVPVVYQPHCYYFERPGLPGLARRGARMLERALAANGSVVAVVSPREERLARSLGVENIVRIPNVPSSAAVREAGARSGVVATNPRTVTMVGRVMAQKDPRFFAETARLARRFELDLHFRWLGDGEESLVRKLRDTGVEVTGWLAADDVMRRLAASDVYLHSASYEGFPISVLDAARVGLPTIVREIPAFEGTQLATVESPAEAAFAAHAAVEDPEQRLYMIEAGDWLVGAMDESALHDGVLEAYSTATGGALVA</sequence>
<keyword evidence="2" id="KW-0328">Glycosyltransferase</keyword>
<protein>
    <recommendedName>
        <fullName evidence="1">D-inositol 3-phosphate glycosyltransferase</fullName>
    </recommendedName>
</protein>
<evidence type="ECO:0000256" key="1">
    <source>
        <dbReference type="ARBA" id="ARBA00021292"/>
    </source>
</evidence>
<evidence type="ECO:0000313" key="5">
    <source>
        <dbReference type="EMBL" id="GAA4694268.1"/>
    </source>
</evidence>